<keyword evidence="5 9" id="KW-1133">Transmembrane helix</keyword>
<evidence type="ECO:0000256" key="3">
    <source>
        <dbReference type="ARBA" id="ARBA00022692"/>
    </source>
</evidence>
<dbReference type="GeneID" id="5302297"/>
<dbReference type="InterPro" id="IPR046342">
    <property type="entry name" value="CBS_dom_sf"/>
</dbReference>
<dbReference type="Pfam" id="PF03471">
    <property type="entry name" value="CorC_HlyC"/>
    <property type="match status" value="1"/>
</dbReference>
<dbReference type="InterPro" id="IPR016169">
    <property type="entry name" value="FAD-bd_PCMH_sub2"/>
</dbReference>
<dbReference type="PROSITE" id="PS51846">
    <property type="entry name" value="CNNM"/>
    <property type="match status" value="1"/>
</dbReference>
<feature type="transmembrane region" description="Helical" evidence="10">
    <location>
        <begin position="6"/>
        <end position="26"/>
    </location>
</feature>
<feature type="domain" description="CBS" evidence="11">
    <location>
        <begin position="278"/>
        <end position="336"/>
    </location>
</feature>
<dbReference type="PATRIC" id="fig|1339352.3.peg.38"/>
<dbReference type="PANTHER" id="PTHR43099">
    <property type="entry name" value="UPF0053 PROTEIN YRKA"/>
    <property type="match status" value="1"/>
</dbReference>
<keyword evidence="6 8" id="KW-0129">CBS domain</keyword>
<evidence type="ECO:0000259" key="12">
    <source>
        <dbReference type="PROSITE" id="PS51846"/>
    </source>
</evidence>
<dbReference type="InterPro" id="IPR036318">
    <property type="entry name" value="FAD-bd_PCMH-like_sf"/>
</dbReference>
<dbReference type="GO" id="GO:0050660">
    <property type="term" value="F:flavin adenine dinucleotide binding"/>
    <property type="evidence" value="ECO:0007669"/>
    <property type="project" value="InterPro"/>
</dbReference>
<dbReference type="InterPro" id="IPR002550">
    <property type="entry name" value="CNNM"/>
</dbReference>
<dbReference type="EMBL" id="JNHM01000002">
    <property type="protein sequence ID" value="KDS56806.1"/>
    <property type="molecule type" value="Genomic_DNA"/>
</dbReference>
<comment type="subcellular location">
    <subcellularLocation>
        <location evidence="1">Cell membrane</location>
        <topology evidence="1">Multi-pass membrane protein</topology>
    </subcellularLocation>
</comment>
<dbReference type="GO" id="GO:0005886">
    <property type="term" value="C:plasma membrane"/>
    <property type="evidence" value="ECO:0007669"/>
    <property type="project" value="UniProtKB-SubCell"/>
</dbReference>
<evidence type="ECO:0000256" key="7">
    <source>
        <dbReference type="ARBA" id="ARBA00023136"/>
    </source>
</evidence>
<dbReference type="SUPFAM" id="SSF56176">
    <property type="entry name" value="FAD-binding/transporter-associated domain-like"/>
    <property type="match status" value="1"/>
</dbReference>
<feature type="transmembrane region" description="Helical" evidence="10">
    <location>
        <begin position="140"/>
        <end position="164"/>
    </location>
</feature>
<dbReference type="Gene3D" id="3.10.580.10">
    <property type="entry name" value="CBS-domain"/>
    <property type="match status" value="1"/>
</dbReference>
<dbReference type="AlphaFoldDB" id="A0A069SP06"/>
<dbReference type="SMART" id="SM01091">
    <property type="entry name" value="CorC_HlyC"/>
    <property type="match status" value="1"/>
</dbReference>
<keyword evidence="7 9" id="KW-0472">Membrane</keyword>
<dbReference type="PANTHER" id="PTHR43099:SF2">
    <property type="entry name" value="UPF0053 PROTEIN YRKA"/>
    <property type="match status" value="1"/>
</dbReference>
<keyword evidence="3 9" id="KW-0812">Transmembrane</keyword>
<dbReference type="SUPFAM" id="SSF54631">
    <property type="entry name" value="CBS-domain pair"/>
    <property type="match status" value="1"/>
</dbReference>
<proteinExistence type="predicted"/>
<feature type="domain" description="CNNM transmembrane" evidence="12">
    <location>
        <begin position="1"/>
        <end position="195"/>
    </location>
</feature>
<evidence type="ECO:0000256" key="10">
    <source>
        <dbReference type="SAM" id="Phobius"/>
    </source>
</evidence>
<evidence type="ECO:0000313" key="14">
    <source>
        <dbReference type="Proteomes" id="UP000027661"/>
    </source>
</evidence>
<dbReference type="Proteomes" id="UP000027661">
    <property type="component" value="Unassembled WGS sequence"/>
</dbReference>
<dbReference type="Pfam" id="PF01595">
    <property type="entry name" value="CNNM"/>
    <property type="match status" value="1"/>
</dbReference>
<reference evidence="13 14" key="1">
    <citation type="submission" date="2014-04" db="EMBL/GenBank/DDBJ databases">
        <authorList>
            <person name="Sears C."/>
            <person name="Carroll K."/>
            <person name="Sack B.R."/>
            <person name="Qadri F."/>
            <person name="Myers L.L."/>
            <person name="Chung G.-T."/>
            <person name="Escheverria P."/>
            <person name="Fraser C.M."/>
            <person name="Sadzewicz L."/>
            <person name="Shefchek K.A."/>
            <person name="Tallon L."/>
            <person name="Das S.P."/>
            <person name="Daugherty S."/>
            <person name="Mongodin E.F."/>
        </authorList>
    </citation>
    <scope>NUCLEOTIDE SEQUENCE [LARGE SCALE GENOMIC DNA]</scope>
    <source>
        <strain evidence="13 14">3975 RP4</strain>
    </source>
</reference>
<name>A0A069SP06_PHOVU</name>
<dbReference type="SMART" id="SM00116">
    <property type="entry name" value="CBS"/>
    <property type="match status" value="1"/>
</dbReference>
<protein>
    <submittedName>
        <fullName evidence="13">Transporter associated domain protein</fullName>
    </submittedName>
</protein>
<dbReference type="InterPro" id="IPR051676">
    <property type="entry name" value="UPF0053_domain"/>
</dbReference>
<dbReference type="PROSITE" id="PS51371">
    <property type="entry name" value="CBS"/>
    <property type="match status" value="1"/>
</dbReference>
<dbReference type="Pfam" id="PF00571">
    <property type="entry name" value="CBS"/>
    <property type="match status" value="1"/>
</dbReference>
<sequence>MEIAIIIALILLNGVFAMSEIALISARKSSLSNDIRHGSSTARIALKLANDPDKFLSTIQIGITLIGILTGIYSGDVLATDFGNILTDAGVPATYAYLLAQTLIVILVTYLTIIFGELVPKRIGMSASTRAAKLLARPMYWLSVIASPFVWILAKSTSLIFNLLHINTAEEKVTEEEIKSMIDEGTENGEVQEVEQDIVDRVFSLGDRSINTIMTYRSDIVSIDIDMNNKQLYDIVCQHLYQVYPVTQGNTLDNIIGVVYLKDLFGKLNSCEFNLRDVIRPAQYFHENMDVYKVLEQIRQHNIKYGLICDEFGSLQGIITMKDILEALVGTLPSDSEDPDIVPRKDGSWLIDGQCSFYDFLSHFEMEDLYPDYNYNTLSGLILQQLGHIPKTGESMEWNDFTLEIVDMDGARIDKVLVTLTHKNEEDN</sequence>
<keyword evidence="2" id="KW-1003">Cell membrane</keyword>
<evidence type="ECO:0000256" key="6">
    <source>
        <dbReference type="ARBA" id="ARBA00023122"/>
    </source>
</evidence>
<dbReference type="Gene3D" id="3.30.465.10">
    <property type="match status" value="1"/>
</dbReference>
<evidence type="ECO:0000256" key="4">
    <source>
        <dbReference type="ARBA" id="ARBA00022737"/>
    </source>
</evidence>
<comment type="caution">
    <text evidence="13">The sequence shown here is derived from an EMBL/GenBank/DDBJ whole genome shotgun (WGS) entry which is preliminary data.</text>
</comment>
<dbReference type="InterPro" id="IPR044751">
    <property type="entry name" value="Ion_transp-like_CBS"/>
</dbReference>
<feature type="transmembrane region" description="Helical" evidence="10">
    <location>
        <begin position="55"/>
        <end position="75"/>
    </location>
</feature>
<evidence type="ECO:0000256" key="2">
    <source>
        <dbReference type="ARBA" id="ARBA00022475"/>
    </source>
</evidence>
<evidence type="ECO:0000256" key="9">
    <source>
        <dbReference type="PROSITE-ProRule" id="PRU01193"/>
    </source>
</evidence>
<evidence type="ECO:0000259" key="11">
    <source>
        <dbReference type="PROSITE" id="PS51371"/>
    </source>
</evidence>
<dbReference type="InterPro" id="IPR000644">
    <property type="entry name" value="CBS_dom"/>
</dbReference>
<dbReference type="InterPro" id="IPR005170">
    <property type="entry name" value="Transptr-assoc_dom"/>
</dbReference>
<feature type="transmembrane region" description="Helical" evidence="10">
    <location>
        <begin position="95"/>
        <end position="119"/>
    </location>
</feature>
<organism evidence="13 14">
    <name type="scientific">Phocaeicola vulgatus str. 3975 RP4</name>
    <dbReference type="NCBI Taxonomy" id="1339352"/>
    <lineage>
        <taxon>Bacteria</taxon>
        <taxon>Pseudomonadati</taxon>
        <taxon>Bacteroidota</taxon>
        <taxon>Bacteroidia</taxon>
        <taxon>Bacteroidales</taxon>
        <taxon>Bacteroidaceae</taxon>
        <taxon>Phocaeicola</taxon>
    </lineage>
</organism>
<evidence type="ECO:0000256" key="5">
    <source>
        <dbReference type="ARBA" id="ARBA00022989"/>
    </source>
</evidence>
<accession>A0A069SP06</accession>
<keyword evidence="4" id="KW-0677">Repeat</keyword>
<evidence type="ECO:0000256" key="8">
    <source>
        <dbReference type="PROSITE-ProRule" id="PRU00703"/>
    </source>
</evidence>
<gene>
    <name evidence="13" type="ORF">M099_0040</name>
</gene>
<evidence type="ECO:0000256" key="1">
    <source>
        <dbReference type="ARBA" id="ARBA00004651"/>
    </source>
</evidence>
<dbReference type="RefSeq" id="WP_005838803.1">
    <property type="nucleotide sequence ID" value="NZ_JNHM01000002.1"/>
</dbReference>
<evidence type="ECO:0000313" key="13">
    <source>
        <dbReference type="EMBL" id="KDS56806.1"/>
    </source>
</evidence>
<dbReference type="CDD" id="cd04590">
    <property type="entry name" value="CBS_pair_CorC_HlyC_assoc"/>
    <property type="match status" value="1"/>
</dbReference>